<evidence type="ECO:0000313" key="6">
    <source>
        <dbReference type="EMBL" id="QEP30334.1"/>
    </source>
</evidence>
<dbReference type="GO" id="GO:0006508">
    <property type="term" value="P:proteolysis"/>
    <property type="evidence" value="ECO:0007669"/>
    <property type="project" value="UniProtKB-KW"/>
</dbReference>
<evidence type="ECO:0000256" key="3">
    <source>
        <dbReference type="ARBA" id="ARBA00022525"/>
    </source>
</evidence>
<dbReference type="InterPro" id="IPR034033">
    <property type="entry name" value="Serralysin-like"/>
</dbReference>
<reference evidence="7" key="1">
    <citation type="submission" date="2018-03" db="EMBL/GenBank/DDBJ databases">
        <title>Genomic analysis of the strain SH-1 isolated from shrimp intestine.</title>
        <authorList>
            <person name="Kim Y.-S."/>
            <person name="Kim S.-E."/>
            <person name="Kim K.-H."/>
        </authorList>
    </citation>
    <scope>NUCLEOTIDE SEQUENCE [LARGE SCALE GENOMIC DNA]</scope>
    <source>
        <strain evidence="7">SH-1</strain>
    </source>
</reference>
<gene>
    <name evidence="6" type="ORF">C6Y53_19080</name>
</gene>
<dbReference type="SUPFAM" id="SSF51120">
    <property type="entry name" value="beta-Roll"/>
    <property type="match status" value="4"/>
</dbReference>
<keyword evidence="6" id="KW-0378">Hydrolase</keyword>
<evidence type="ECO:0000313" key="7">
    <source>
        <dbReference type="Proteomes" id="UP000237655"/>
    </source>
</evidence>
<dbReference type="Pfam" id="PF00353">
    <property type="entry name" value="HemolysinCabind"/>
    <property type="match status" value="5"/>
</dbReference>
<dbReference type="PANTHER" id="PTHR38340">
    <property type="entry name" value="S-LAYER PROTEIN"/>
    <property type="match status" value="1"/>
</dbReference>
<evidence type="ECO:0000256" key="1">
    <source>
        <dbReference type="ARBA" id="ARBA00001913"/>
    </source>
</evidence>
<dbReference type="InterPro" id="IPR024079">
    <property type="entry name" value="MetalloPept_cat_dom_sf"/>
</dbReference>
<dbReference type="InterPro" id="IPR018511">
    <property type="entry name" value="Hemolysin-typ_Ca-bd_CS"/>
</dbReference>
<dbReference type="PROSITE" id="PS00330">
    <property type="entry name" value="HEMOLYSIN_CALCIUM"/>
    <property type="match status" value="9"/>
</dbReference>
<proteinExistence type="predicted"/>
<accession>A0A5C2H1L7</accession>
<dbReference type="InterPro" id="IPR013858">
    <property type="entry name" value="Peptidase_M10B_C"/>
</dbReference>
<dbReference type="GO" id="GO:0008237">
    <property type="term" value="F:metallopeptidase activity"/>
    <property type="evidence" value="ECO:0007669"/>
    <property type="project" value="InterPro"/>
</dbReference>
<organism evidence="6 7">
    <name type="scientific">Pukyongiella litopenaei</name>
    <dbReference type="NCBI Taxonomy" id="2605946"/>
    <lineage>
        <taxon>Bacteria</taxon>
        <taxon>Pseudomonadati</taxon>
        <taxon>Pseudomonadota</taxon>
        <taxon>Alphaproteobacteria</taxon>
        <taxon>Rhodobacterales</taxon>
        <taxon>Paracoccaceae</taxon>
        <taxon>Pukyongiella</taxon>
    </lineage>
</organism>
<dbReference type="EMBL" id="CP027665">
    <property type="protein sequence ID" value="QEP30334.1"/>
    <property type="molecule type" value="Genomic_DNA"/>
</dbReference>
<comment type="subcellular location">
    <subcellularLocation>
        <location evidence="2">Secreted</location>
    </subcellularLocation>
</comment>
<dbReference type="AlphaFoldDB" id="A0A5C2H1L7"/>
<keyword evidence="6" id="KW-0645">Protease</keyword>
<keyword evidence="3" id="KW-0964">Secreted</keyword>
<dbReference type="Gene3D" id="3.40.390.10">
    <property type="entry name" value="Collagenase (Catalytic Domain)"/>
    <property type="match status" value="1"/>
</dbReference>
<evidence type="ECO:0000259" key="5">
    <source>
        <dbReference type="Pfam" id="PF08548"/>
    </source>
</evidence>
<protein>
    <submittedName>
        <fullName evidence="6">Protease</fullName>
    </submittedName>
</protein>
<dbReference type="Gene3D" id="2.150.10.10">
    <property type="entry name" value="Serralysin-like metalloprotease, C-terminal"/>
    <property type="match status" value="5"/>
</dbReference>
<dbReference type="SUPFAM" id="SSF55486">
    <property type="entry name" value="Metalloproteases ('zincins'), catalytic domain"/>
    <property type="match status" value="1"/>
</dbReference>
<dbReference type="PRINTS" id="PR00313">
    <property type="entry name" value="CABNDNGRPT"/>
</dbReference>
<keyword evidence="4" id="KW-0677">Repeat</keyword>
<evidence type="ECO:0000256" key="4">
    <source>
        <dbReference type="ARBA" id="ARBA00022737"/>
    </source>
</evidence>
<sequence>MSGTGHTTFRVSPSGDPIIDGILWDTAWSDPAITYSTPSGRAEYGSFYGEGEQGGLFSLSSRMKATVDFALSATRGPVAAAGFSVEGFTGVNINYTSAANAHIRIAQTSRDPHNFGTAWTYLPSTGAEGGDVWLSNVLEDFSTPRAGNYAHHSLIHEIGHGLGLDHGHVSGAFGALPAARDKMEYSLMTYRAYAGDSAWSYSNETWGYAQTWMMADIAALQYLYGADFNTNSGNTVYSWVPGSGITRVNGATAINPGNNRIFATIWDGGGTDTYDLRAYTKAVSVDLNPGGHSLFSTGQRVRLKPNDADGPAKYAAGNIYNALLYQDDTRSLIENAIGGSGWDTLKGNAAANRLNGNAGNDNLYGRAGNDVLIGGAGGDHLNGGSGIDRASYSSASTGVRADLYAPSRNTGHAKGDSYVSIEDIYATARNDTLHGDGGANTIWGADGHDRIVGRAGADRLIGGNGNDKLDGGSGGDWLNGGNGYDRAVYYGAPAGLRADLQSPGTNTGHARGDRYAAIEEISGSNYGDYLLGNGGANLIWGADGHDRIVGRAGADSLSGGNGNDKLDGGSGGDWLNGGNGYDRAVYYGAPAGLRADLQSPGTNTGHARGDRYASIEEISGSNYGDRLFGDRGANTIWGADGHDLIGGRGGADWLSGGNGNDLIYGGDGNDRLSGGNGNDLVHGGSGNDHLTGGNGFDTFVFDLSSGKDTIADFRPVDTIRITGGAERLSDLNFTDTAAGLLVEFASVDIFLNGLDRADVTAANFDFF</sequence>
<dbReference type="KEGG" id="thas:C6Y53_19080"/>
<dbReference type="PANTHER" id="PTHR38340:SF1">
    <property type="entry name" value="S-LAYER PROTEIN"/>
    <property type="match status" value="1"/>
</dbReference>
<dbReference type="CDD" id="cd04277">
    <property type="entry name" value="ZnMc_serralysin_like"/>
    <property type="match status" value="1"/>
</dbReference>
<keyword evidence="7" id="KW-1185">Reference proteome</keyword>
<dbReference type="InterPro" id="IPR011049">
    <property type="entry name" value="Serralysin-like_metalloprot_C"/>
</dbReference>
<feature type="domain" description="Peptidase M10 serralysin C-terminal" evidence="5">
    <location>
        <begin position="226"/>
        <end position="291"/>
    </location>
</feature>
<dbReference type="RefSeq" id="WP_149615556.1">
    <property type="nucleotide sequence ID" value="NZ_CP027665.1"/>
</dbReference>
<evidence type="ECO:0000256" key="2">
    <source>
        <dbReference type="ARBA" id="ARBA00004613"/>
    </source>
</evidence>
<dbReference type="InterPro" id="IPR001343">
    <property type="entry name" value="Hemolysn_Ca-bd"/>
</dbReference>
<dbReference type="GO" id="GO:0005509">
    <property type="term" value="F:calcium ion binding"/>
    <property type="evidence" value="ECO:0007669"/>
    <property type="project" value="InterPro"/>
</dbReference>
<dbReference type="Proteomes" id="UP000237655">
    <property type="component" value="Chromosome"/>
</dbReference>
<name>A0A5C2H1L7_9RHOB</name>
<dbReference type="Pfam" id="PF08548">
    <property type="entry name" value="Peptidase_M10_C"/>
    <property type="match status" value="1"/>
</dbReference>
<comment type="cofactor">
    <cofactor evidence="1">
        <name>Ca(2+)</name>
        <dbReference type="ChEBI" id="CHEBI:29108"/>
    </cofactor>
</comment>
<dbReference type="InterPro" id="IPR050557">
    <property type="entry name" value="RTX_toxin/Mannuronan_C5-epim"/>
</dbReference>
<dbReference type="GO" id="GO:0005615">
    <property type="term" value="C:extracellular space"/>
    <property type="evidence" value="ECO:0007669"/>
    <property type="project" value="InterPro"/>
</dbReference>